<name>A0ABT1IAM4_9PSEU</name>
<evidence type="ECO:0000313" key="3">
    <source>
        <dbReference type="Proteomes" id="UP001205185"/>
    </source>
</evidence>
<evidence type="ECO:0000256" key="1">
    <source>
        <dbReference type="SAM" id="MobiDB-lite"/>
    </source>
</evidence>
<feature type="region of interest" description="Disordered" evidence="1">
    <location>
        <begin position="1"/>
        <end position="20"/>
    </location>
</feature>
<proteinExistence type="predicted"/>
<comment type="caution">
    <text evidence="2">The sequence shown here is derived from an EMBL/GenBank/DDBJ whole genome shotgun (WGS) entry which is preliminary data.</text>
</comment>
<gene>
    <name evidence="2" type="ORF">LV75_002182</name>
</gene>
<dbReference type="EMBL" id="JAMTCO010000005">
    <property type="protein sequence ID" value="MCP2269693.1"/>
    <property type="molecule type" value="Genomic_DNA"/>
</dbReference>
<keyword evidence="3" id="KW-1185">Reference proteome</keyword>
<protein>
    <submittedName>
        <fullName evidence="2">Uncharacterized protein</fullName>
    </submittedName>
</protein>
<reference evidence="2 3" key="1">
    <citation type="submission" date="2022-06" db="EMBL/GenBank/DDBJ databases">
        <title>Genomic Encyclopedia of Archaeal and Bacterial Type Strains, Phase II (KMG-II): from individual species to whole genera.</title>
        <authorList>
            <person name="Goeker M."/>
        </authorList>
    </citation>
    <scope>NUCLEOTIDE SEQUENCE [LARGE SCALE GENOMIC DNA]</scope>
    <source>
        <strain evidence="2 3">DSM 44255</strain>
    </source>
</reference>
<feature type="compositionally biased region" description="Low complexity" evidence="1">
    <location>
        <begin position="1"/>
        <end position="18"/>
    </location>
</feature>
<organism evidence="2 3">
    <name type="scientific">Actinokineospora diospyrosa</name>
    <dbReference type="NCBI Taxonomy" id="103728"/>
    <lineage>
        <taxon>Bacteria</taxon>
        <taxon>Bacillati</taxon>
        <taxon>Actinomycetota</taxon>
        <taxon>Actinomycetes</taxon>
        <taxon>Pseudonocardiales</taxon>
        <taxon>Pseudonocardiaceae</taxon>
        <taxon>Actinokineospora</taxon>
    </lineage>
</organism>
<evidence type="ECO:0000313" key="2">
    <source>
        <dbReference type="EMBL" id="MCP2269693.1"/>
    </source>
</evidence>
<accession>A0ABT1IAM4</accession>
<sequence>MRWLRLSSLKTNSTRSSSWLPKCRDTSSRLTATRSVPYVNTALSANRVFHRSVAELRDVTVTVILNEPRTPATYPWSAALGACLPRKSSTDGTTPR</sequence>
<dbReference type="Proteomes" id="UP001205185">
    <property type="component" value="Unassembled WGS sequence"/>
</dbReference>